<comment type="caution">
    <text evidence="1">The sequence shown here is derived from an EMBL/GenBank/DDBJ whole genome shotgun (WGS) entry which is preliminary data.</text>
</comment>
<evidence type="ECO:0000313" key="2">
    <source>
        <dbReference type="Proteomes" id="UP000024635"/>
    </source>
</evidence>
<dbReference type="EMBL" id="JARK01001382">
    <property type="protein sequence ID" value="EYC12657.1"/>
    <property type="molecule type" value="Genomic_DNA"/>
</dbReference>
<dbReference type="AlphaFoldDB" id="A0A016UCT8"/>
<reference evidence="2" key="1">
    <citation type="journal article" date="2015" name="Nat. Genet.">
        <title>The genome and transcriptome of the zoonotic hookworm Ancylostoma ceylanicum identify infection-specific gene families.</title>
        <authorList>
            <person name="Schwarz E.M."/>
            <person name="Hu Y."/>
            <person name="Antoshechkin I."/>
            <person name="Miller M.M."/>
            <person name="Sternberg P.W."/>
            <person name="Aroian R.V."/>
        </authorList>
    </citation>
    <scope>NUCLEOTIDE SEQUENCE</scope>
    <source>
        <strain evidence="2">HY135</strain>
    </source>
</reference>
<gene>
    <name evidence="1" type="primary">Acey_s0046.g1349</name>
    <name evidence="1" type="ORF">Y032_0046g1349</name>
</gene>
<protein>
    <submittedName>
        <fullName evidence="1">Uncharacterized protein</fullName>
    </submittedName>
</protein>
<organism evidence="1 2">
    <name type="scientific">Ancylostoma ceylanicum</name>
    <dbReference type="NCBI Taxonomy" id="53326"/>
    <lineage>
        <taxon>Eukaryota</taxon>
        <taxon>Metazoa</taxon>
        <taxon>Ecdysozoa</taxon>
        <taxon>Nematoda</taxon>
        <taxon>Chromadorea</taxon>
        <taxon>Rhabditida</taxon>
        <taxon>Rhabditina</taxon>
        <taxon>Rhabditomorpha</taxon>
        <taxon>Strongyloidea</taxon>
        <taxon>Ancylostomatidae</taxon>
        <taxon>Ancylostomatinae</taxon>
        <taxon>Ancylostoma</taxon>
    </lineage>
</organism>
<accession>A0A016UCT8</accession>
<dbReference type="Proteomes" id="UP000024635">
    <property type="component" value="Unassembled WGS sequence"/>
</dbReference>
<evidence type="ECO:0000313" key="1">
    <source>
        <dbReference type="EMBL" id="EYC12657.1"/>
    </source>
</evidence>
<name>A0A016UCT8_9BILA</name>
<sequence>MYRSAKSYAELTLTHIHSATLLCTSPTTSTNPSWFVSIWKDNTRSEKPLGTSTDDAGECDRRAHVDDHRVTHEIVALVVRALLGGHLNERRMSPTGGPS</sequence>
<keyword evidence="2" id="KW-1185">Reference proteome</keyword>
<proteinExistence type="predicted"/>